<dbReference type="AlphaFoldDB" id="A0A0L7QRN0"/>
<evidence type="ECO:0000313" key="2">
    <source>
        <dbReference type="EMBL" id="KOC61156.1"/>
    </source>
</evidence>
<dbReference type="Proteomes" id="UP000053825">
    <property type="component" value="Unassembled WGS sequence"/>
</dbReference>
<feature type="region of interest" description="Disordered" evidence="1">
    <location>
        <begin position="123"/>
        <end position="147"/>
    </location>
</feature>
<feature type="region of interest" description="Disordered" evidence="1">
    <location>
        <begin position="199"/>
        <end position="235"/>
    </location>
</feature>
<dbReference type="EMBL" id="KQ414784">
    <property type="protein sequence ID" value="KOC61156.1"/>
    <property type="molecule type" value="Genomic_DNA"/>
</dbReference>
<name>A0A0L7QRN0_9HYME</name>
<sequence length="328" mass="36595">MPLNKDKLDKESLRAHHLLHRSCRGKAHGNGIAKQSNRCATISFPTRLPKDRDSSGIAGKSSNRRIVRNGTSSLECSDSDSMHSSETVQNAFVSISINNRFSPSNLSICGAARSLNELNTKKKPGRSVHVSSCLPKSGGKSVRKKEKKESWADTLRVGLIDDRIKRMEEGWDDSSVIRTSNERKWRRITAEIEQKLPSGESSELKLDGLRGSSLKGWNDGSQKRNRKDAASEKDTKPIEWEEIVEIALAKEIGCANRKRKCESSSEDVVDECVDRQAEDEPMNTVEQYMENLEVLLENRLPPESVEVTRLKLKQGKYTCRGESGIGSA</sequence>
<gene>
    <name evidence="2" type="ORF">WH47_04422</name>
</gene>
<proteinExistence type="predicted"/>
<organism evidence="2 3">
    <name type="scientific">Habropoda laboriosa</name>
    <dbReference type="NCBI Taxonomy" id="597456"/>
    <lineage>
        <taxon>Eukaryota</taxon>
        <taxon>Metazoa</taxon>
        <taxon>Ecdysozoa</taxon>
        <taxon>Arthropoda</taxon>
        <taxon>Hexapoda</taxon>
        <taxon>Insecta</taxon>
        <taxon>Pterygota</taxon>
        <taxon>Neoptera</taxon>
        <taxon>Endopterygota</taxon>
        <taxon>Hymenoptera</taxon>
        <taxon>Apocrita</taxon>
        <taxon>Aculeata</taxon>
        <taxon>Apoidea</taxon>
        <taxon>Anthophila</taxon>
        <taxon>Apidae</taxon>
        <taxon>Habropoda</taxon>
    </lineage>
</organism>
<evidence type="ECO:0000256" key="1">
    <source>
        <dbReference type="SAM" id="MobiDB-lite"/>
    </source>
</evidence>
<reference evidence="2 3" key="1">
    <citation type="submission" date="2015-07" db="EMBL/GenBank/DDBJ databases">
        <title>The genome of Habropoda laboriosa.</title>
        <authorList>
            <person name="Pan H."/>
            <person name="Kapheim K."/>
        </authorList>
    </citation>
    <scope>NUCLEOTIDE SEQUENCE [LARGE SCALE GENOMIC DNA]</scope>
    <source>
        <strain evidence="2">0110345459</strain>
    </source>
</reference>
<keyword evidence="3" id="KW-1185">Reference proteome</keyword>
<evidence type="ECO:0000313" key="3">
    <source>
        <dbReference type="Proteomes" id="UP000053825"/>
    </source>
</evidence>
<accession>A0A0L7QRN0</accession>
<protein>
    <submittedName>
        <fullName evidence="2">Uncharacterized protein</fullName>
    </submittedName>
</protein>